<reference evidence="2" key="1">
    <citation type="submission" date="2020-11" db="EMBL/GenBank/DDBJ databases">
        <authorList>
            <consortium name="DOE Joint Genome Institute"/>
            <person name="Ahrendt S."/>
            <person name="Riley R."/>
            <person name="Andreopoulos W."/>
            <person name="Labutti K."/>
            <person name="Pangilinan J."/>
            <person name="Ruiz-Duenas F.J."/>
            <person name="Barrasa J.M."/>
            <person name="Sanchez-Garcia M."/>
            <person name="Camarero S."/>
            <person name="Miyauchi S."/>
            <person name="Serrano A."/>
            <person name="Linde D."/>
            <person name="Babiker R."/>
            <person name="Drula E."/>
            <person name="Ayuso-Fernandez I."/>
            <person name="Pacheco R."/>
            <person name="Padilla G."/>
            <person name="Ferreira P."/>
            <person name="Barriuso J."/>
            <person name="Kellner H."/>
            <person name="Castanera R."/>
            <person name="Alfaro M."/>
            <person name="Ramirez L."/>
            <person name="Pisabarro A.G."/>
            <person name="Kuo A."/>
            <person name="Tritt A."/>
            <person name="Lipzen A."/>
            <person name="He G."/>
            <person name="Yan M."/>
            <person name="Ng V."/>
            <person name="Cullen D."/>
            <person name="Martin F."/>
            <person name="Rosso M.-N."/>
            <person name="Henrissat B."/>
            <person name="Hibbett D."/>
            <person name="Martinez A.T."/>
            <person name="Grigoriev I.V."/>
        </authorList>
    </citation>
    <scope>NUCLEOTIDE SEQUENCE</scope>
    <source>
        <strain evidence="2">AH 40177</strain>
    </source>
</reference>
<keyword evidence="3" id="KW-1185">Reference proteome</keyword>
<dbReference type="GO" id="GO:0005886">
    <property type="term" value="C:plasma membrane"/>
    <property type="evidence" value="ECO:0007669"/>
    <property type="project" value="TreeGrafter"/>
</dbReference>
<dbReference type="Pfam" id="PF13805">
    <property type="entry name" value="Pil1"/>
    <property type="match status" value="1"/>
</dbReference>
<gene>
    <name evidence="2" type="ORF">BDP27DRAFT_1421299</name>
</gene>
<name>A0A9P5PV72_9AGAR</name>
<dbReference type="GO" id="GO:0008289">
    <property type="term" value="F:lipid binding"/>
    <property type="evidence" value="ECO:0007669"/>
    <property type="project" value="TreeGrafter"/>
</dbReference>
<feature type="compositionally biased region" description="Polar residues" evidence="1">
    <location>
        <begin position="371"/>
        <end position="384"/>
    </location>
</feature>
<sequence>MPVPGFISSFADKAQSAIAEHLPSGHRSDSTQINSASTLGKNPTFEVLQHQLRSLGQQYGTGATPVQKIITSAKGVAIDLDSLSRDQKAQSKELYTWGQGEEEDLKDVSDRLAYLNFVSGSLVSSLAVKLDSARSPLKLLRDAENAILPRRNIRAGLHQQLARLEHDNQKGMEKRIADLKEQIRKAEADDSPQEKEIELLKRKGLRETAQPVISALPTLPPSPESPYTGAQATGAARASLQRALDNYKTGHINLPPHSSGSDLSRSDTRSFGESHASELSSITSSETTTQSNVPFTPPLSGIKTSPPTVVTDSTVIPAKSQSPPIDPSTLNLSPAPIPASATSSNSLPPSSFSSPSLSTSPIPIAVPHPMSATSTSQITDSPTMAETGVPLIASEHGGPGPASGSLRDIKAASATAGPRSGGLPADTSSPPASFGDVGASMTSTGNKWESADEEKKRLAAQYSTVRLDGTSGSGSGGTTDTTGVTPTAPKYETAEEEKKRLERERREELLKSETEAGAGAGEGGSGSGVERSNSKKENDDDELPPYQPM</sequence>
<dbReference type="OrthoDB" id="5599269at2759"/>
<proteinExistence type="predicted"/>
<dbReference type="GO" id="GO:0036286">
    <property type="term" value="C:eisosome filament"/>
    <property type="evidence" value="ECO:0007669"/>
    <property type="project" value="TreeGrafter"/>
</dbReference>
<dbReference type="PANTHER" id="PTHR31962">
    <property type="entry name" value="SPHINGOLIPID LONG CHAIN BASE-RESPONSIVE PROTEIN PIL1"/>
    <property type="match status" value="1"/>
</dbReference>
<evidence type="ECO:0000313" key="3">
    <source>
        <dbReference type="Proteomes" id="UP000772434"/>
    </source>
</evidence>
<feature type="compositionally biased region" description="Gly residues" evidence="1">
    <location>
        <begin position="518"/>
        <end position="527"/>
    </location>
</feature>
<dbReference type="InterPro" id="IPR028245">
    <property type="entry name" value="PIL1/LSP1"/>
</dbReference>
<feature type="compositionally biased region" description="Polar residues" evidence="1">
    <location>
        <begin position="319"/>
        <end position="332"/>
    </location>
</feature>
<feature type="region of interest" description="Disordered" evidence="1">
    <location>
        <begin position="249"/>
        <end position="549"/>
    </location>
</feature>
<feature type="compositionally biased region" description="Basic and acidic residues" evidence="1">
    <location>
        <begin position="492"/>
        <end position="514"/>
    </location>
</feature>
<dbReference type="Gene3D" id="1.20.1270.60">
    <property type="entry name" value="Arfaptin homology (AH) domain/BAR domain"/>
    <property type="match status" value="1"/>
</dbReference>
<feature type="compositionally biased region" description="Low complexity" evidence="1">
    <location>
        <begin position="304"/>
        <end position="315"/>
    </location>
</feature>
<organism evidence="2 3">
    <name type="scientific">Rhodocollybia butyracea</name>
    <dbReference type="NCBI Taxonomy" id="206335"/>
    <lineage>
        <taxon>Eukaryota</taxon>
        <taxon>Fungi</taxon>
        <taxon>Dikarya</taxon>
        <taxon>Basidiomycota</taxon>
        <taxon>Agaricomycotina</taxon>
        <taxon>Agaricomycetes</taxon>
        <taxon>Agaricomycetidae</taxon>
        <taxon>Agaricales</taxon>
        <taxon>Marasmiineae</taxon>
        <taxon>Omphalotaceae</taxon>
        <taxon>Rhodocollybia</taxon>
    </lineage>
</organism>
<feature type="compositionally biased region" description="Basic and acidic residues" evidence="1">
    <location>
        <begin position="264"/>
        <end position="276"/>
    </location>
</feature>
<protein>
    <submittedName>
        <fullName evidence="2">Uncharacterized protein</fullName>
    </submittedName>
</protein>
<dbReference type="GO" id="GO:0070941">
    <property type="term" value="P:eisosome assembly"/>
    <property type="evidence" value="ECO:0007669"/>
    <property type="project" value="TreeGrafter"/>
</dbReference>
<feature type="region of interest" description="Disordered" evidence="1">
    <location>
        <begin position="213"/>
        <end position="237"/>
    </location>
</feature>
<dbReference type="PANTHER" id="PTHR31962:SF1">
    <property type="entry name" value="SPHINGOLIPID LONG CHAIN BASE-RESPONSIVE PROTEIN PIL1"/>
    <property type="match status" value="1"/>
</dbReference>
<feature type="compositionally biased region" description="Low complexity" evidence="1">
    <location>
        <begin position="277"/>
        <end position="291"/>
    </location>
</feature>
<dbReference type="Proteomes" id="UP000772434">
    <property type="component" value="Unassembled WGS sequence"/>
</dbReference>
<accession>A0A9P5PV72</accession>
<evidence type="ECO:0000256" key="1">
    <source>
        <dbReference type="SAM" id="MobiDB-lite"/>
    </source>
</evidence>
<dbReference type="GO" id="GO:0006897">
    <property type="term" value="P:endocytosis"/>
    <property type="evidence" value="ECO:0007669"/>
    <property type="project" value="TreeGrafter"/>
</dbReference>
<dbReference type="InterPro" id="IPR027267">
    <property type="entry name" value="AH/BAR_dom_sf"/>
</dbReference>
<evidence type="ECO:0000313" key="2">
    <source>
        <dbReference type="EMBL" id="KAF9069102.1"/>
    </source>
</evidence>
<dbReference type="EMBL" id="JADNRY010000054">
    <property type="protein sequence ID" value="KAF9069102.1"/>
    <property type="molecule type" value="Genomic_DNA"/>
</dbReference>
<dbReference type="AlphaFoldDB" id="A0A9P5PV72"/>
<feature type="compositionally biased region" description="Low complexity" evidence="1">
    <location>
        <begin position="338"/>
        <end position="363"/>
    </location>
</feature>
<comment type="caution">
    <text evidence="2">The sequence shown here is derived from an EMBL/GenBank/DDBJ whole genome shotgun (WGS) entry which is preliminary data.</text>
</comment>